<comment type="similarity">
    <text evidence="2 7">Belongs to the major facilitator superfamily. Sugar transporter (TC 2.A.1.1) family.</text>
</comment>
<dbReference type="PROSITE" id="PS50850">
    <property type="entry name" value="MFS"/>
    <property type="match status" value="1"/>
</dbReference>
<evidence type="ECO:0000256" key="1">
    <source>
        <dbReference type="ARBA" id="ARBA00004141"/>
    </source>
</evidence>
<proteinExistence type="inferred from homology"/>
<keyword evidence="3 7" id="KW-0813">Transport</keyword>
<name>A0A9E2KN10_9GAMM</name>
<dbReference type="GO" id="GO:0022857">
    <property type="term" value="F:transmembrane transporter activity"/>
    <property type="evidence" value="ECO:0007669"/>
    <property type="project" value="InterPro"/>
</dbReference>
<keyword evidence="5 8" id="KW-1133">Transmembrane helix</keyword>
<feature type="domain" description="Major facilitator superfamily (MFS) profile" evidence="9">
    <location>
        <begin position="8"/>
        <end position="521"/>
    </location>
</feature>
<dbReference type="InterPro" id="IPR020846">
    <property type="entry name" value="MFS_dom"/>
</dbReference>
<dbReference type="InterPro" id="IPR005829">
    <property type="entry name" value="Sugar_transporter_CS"/>
</dbReference>
<comment type="caution">
    <text evidence="10">The sequence shown here is derived from an EMBL/GenBank/DDBJ whole genome shotgun (WGS) entry which is preliminary data.</text>
</comment>
<keyword evidence="4 8" id="KW-0812">Transmembrane</keyword>
<evidence type="ECO:0000259" key="9">
    <source>
        <dbReference type="PROSITE" id="PS50850"/>
    </source>
</evidence>
<dbReference type="InterPro" id="IPR036259">
    <property type="entry name" value="MFS_trans_sf"/>
</dbReference>
<organism evidence="10 11">
    <name type="scientific">Candidatus Anaerobiospirillum merdipullorum</name>
    <dbReference type="NCBI Taxonomy" id="2838450"/>
    <lineage>
        <taxon>Bacteria</taxon>
        <taxon>Pseudomonadati</taxon>
        <taxon>Pseudomonadota</taxon>
        <taxon>Gammaproteobacteria</taxon>
        <taxon>Aeromonadales</taxon>
        <taxon>Succinivibrionaceae</taxon>
        <taxon>Anaerobiospirillum</taxon>
    </lineage>
</organism>
<comment type="subcellular location">
    <subcellularLocation>
        <location evidence="1">Membrane</location>
        <topology evidence="1">Multi-pass membrane protein</topology>
    </subcellularLocation>
</comment>
<dbReference type="Proteomes" id="UP000824150">
    <property type="component" value="Unassembled WGS sequence"/>
</dbReference>
<feature type="transmembrane region" description="Helical" evidence="8">
    <location>
        <begin position="75"/>
        <end position="93"/>
    </location>
</feature>
<evidence type="ECO:0000256" key="3">
    <source>
        <dbReference type="ARBA" id="ARBA00022448"/>
    </source>
</evidence>
<dbReference type="PROSITE" id="PS00216">
    <property type="entry name" value="SUGAR_TRANSPORT_1"/>
    <property type="match status" value="1"/>
</dbReference>
<feature type="transmembrane region" description="Helical" evidence="8">
    <location>
        <begin position="166"/>
        <end position="185"/>
    </location>
</feature>
<dbReference type="PANTHER" id="PTHR48020">
    <property type="entry name" value="PROTON MYO-INOSITOL COTRANSPORTER"/>
    <property type="match status" value="1"/>
</dbReference>
<dbReference type="Gene3D" id="1.20.1250.20">
    <property type="entry name" value="MFS general substrate transporter like domains"/>
    <property type="match status" value="2"/>
</dbReference>
<feature type="transmembrane region" description="Helical" evidence="8">
    <location>
        <begin position="132"/>
        <end position="154"/>
    </location>
</feature>
<dbReference type="AlphaFoldDB" id="A0A9E2KN10"/>
<feature type="transmembrane region" description="Helical" evidence="8">
    <location>
        <begin position="285"/>
        <end position="307"/>
    </location>
</feature>
<evidence type="ECO:0000256" key="2">
    <source>
        <dbReference type="ARBA" id="ARBA00010992"/>
    </source>
</evidence>
<dbReference type="EMBL" id="JAHLFG010000035">
    <property type="protein sequence ID" value="MBU3826493.1"/>
    <property type="molecule type" value="Genomic_DNA"/>
</dbReference>
<dbReference type="PRINTS" id="PR00171">
    <property type="entry name" value="SUGRTRNSPORT"/>
</dbReference>
<feature type="transmembrane region" description="Helical" evidence="8">
    <location>
        <begin position="44"/>
        <end position="63"/>
    </location>
</feature>
<dbReference type="InterPro" id="IPR050814">
    <property type="entry name" value="Myo-inositol_Transporter"/>
</dbReference>
<feature type="transmembrane region" description="Helical" evidence="8">
    <location>
        <begin position="99"/>
        <end position="120"/>
    </location>
</feature>
<evidence type="ECO:0000313" key="10">
    <source>
        <dbReference type="EMBL" id="MBU3826493.1"/>
    </source>
</evidence>
<dbReference type="PROSITE" id="PS00217">
    <property type="entry name" value="SUGAR_TRANSPORT_2"/>
    <property type="match status" value="1"/>
</dbReference>
<feature type="transmembrane region" description="Helical" evidence="8">
    <location>
        <begin position="496"/>
        <end position="513"/>
    </location>
</feature>
<evidence type="ECO:0000256" key="7">
    <source>
        <dbReference type="RuleBase" id="RU003346"/>
    </source>
</evidence>
<feature type="transmembrane region" description="Helical" evidence="8">
    <location>
        <begin position="428"/>
        <end position="455"/>
    </location>
</feature>
<evidence type="ECO:0000256" key="5">
    <source>
        <dbReference type="ARBA" id="ARBA00022989"/>
    </source>
</evidence>
<sequence>MNKRLVLWAITSALAGLLFGFDTVVISGAESKIQELWSLSGTMHGLAISSALWGTVLGALIGSYPTAKWGRKRTLIFNGFLFLIGAIGTAFAWDVFSFFIFRFIGGVGIGISTIAAPLFISEISPAKDRGKLTGLFQFNIVFGILLAFFSNFVITQFAPEETAWRWMLGIQIVPAALYTIMCLSLPESPRWLIVNQGNDAEAKRIFGMINHDMNDAQLNELVAEVKASALEEGKSKESKTKFFTKRLRYPILFAFLIAAFNQLSGINIILYFAPRLLGLAGMEDPVAASIALGVTNLIATFVGIRLIDLLGRKTLLLIGCVGYIVSLAVCTFAFFNFYDLKVVSASIDTASTAQQCVRMENHEVYFTPEDYTVAQANYQAAVDKFLVVTSNPEYTGTPVALQADTPLPEVIATAQAVQHEASQSLGGISYVVLICMIVFIASHAIGSGTIIWVFISEIFPNDQRAAGQSLGSFTHWIFAAGLTLLFPIAIANFDAGYMFGFFCFMMILQLIWCKFMMPETKGRTLEEIGAALTK</sequence>
<dbReference type="NCBIfam" id="TIGR00879">
    <property type="entry name" value="SP"/>
    <property type="match status" value="1"/>
</dbReference>
<dbReference type="GO" id="GO:0016020">
    <property type="term" value="C:membrane"/>
    <property type="evidence" value="ECO:0007669"/>
    <property type="project" value="UniProtKB-SubCell"/>
</dbReference>
<evidence type="ECO:0000256" key="8">
    <source>
        <dbReference type="SAM" id="Phobius"/>
    </source>
</evidence>
<reference evidence="10" key="2">
    <citation type="submission" date="2021-04" db="EMBL/GenBank/DDBJ databases">
        <authorList>
            <person name="Gilroy R."/>
        </authorList>
    </citation>
    <scope>NUCLEOTIDE SEQUENCE</scope>
    <source>
        <strain evidence="10">687</strain>
    </source>
</reference>
<dbReference type="InterPro" id="IPR005828">
    <property type="entry name" value="MFS_sugar_transport-like"/>
</dbReference>
<evidence type="ECO:0000256" key="4">
    <source>
        <dbReference type="ARBA" id="ARBA00022692"/>
    </source>
</evidence>
<dbReference type="InterPro" id="IPR003663">
    <property type="entry name" value="Sugar/inositol_transpt"/>
</dbReference>
<keyword evidence="6 8" id="KW-0472">Membrane</keyword>
<protein>
    <submittedName>
        <fullName evidence="10">Sugar porter family MFS transporter</fullName>
    </submittedName>
</protein>
<gene>
    <name evidence="10" type="ORF">IAA31_03270</name>
</gene>
<feature type="transmembrane region" description="Helical" evidence="8">
    <location>
        <begin position="249"/>
        <end position="273"/>
    </location>
</feature>
<dbReference type="SUPFAM" id="SSF103473">
    <property type="entry name" value="MFS general substrate transporter"/>
    <property type="match status" value="1"/>
</dbReference>
<dbReference type="Pfam" id="PF00083">
    <property type="entry name" value="Sugar_tr"/>
    <property type="match status" value="2"/>
</dbReference>
<feature type="transmembrane region" description="Helical" evidence="8">
    <location>
        <begin position="314"/>
        <end position="338"/>
    </location>
</feature>
<feature type="transmembrane region" description="Helical" evidence="8">
    <location>
        <begin position="467"/>
        <end position="490"/>
    </location>
</feature>
<dbReference type="PANTHER" id="PTHR48020:SF12">
    <property type="entry name" value="PROTON MYO-INOSITOL COTRANSPORTER"/>
    <property type="match status" value="1"/>
</dbReference>
<evidence type="ECO:0000256" key="6">
    <source>
        <dbReference type="ARBA" id="ARBA00023136"/>
    </source>
</evidence>
<accession>A0A9E2KN10</accession>
<reference evidence="10" key="1">
    <citation type="journal article" date="2021" name="PeerJ">
        <title>Extensive microbial diversity within the chicken gut microbiome revealed by metagenomics and culture.</title>
        <authorList>
            <person name="Gilroy R."/>
            <person name="Ravi A."/>
            <person name="Getino M."/>
            <person name="Pursley I."/>
            <person name="Horton D.L."/>
            <person name="Alikhan N.F."/>
            <person name="Baker D."/>
            <person name="Gharbi K."/>
            <person name="Hall N."/>
            <person name="Watson M."/>
            <person name="Adriaenssens E.M."/>
            <person name="Foster-Nyarko E."/>
            <person name="Jarju S."/>
            <person name="Secka A."/>
            <person name="Antonio M."/>
            <person name="Oren A."/>
            <person name="Chaudhuri R.R."/>
            <person name="La Ragione R."/>
            <person name="Hildebrand F."/>
            <person name="Pallen M.J."/>
        </authorList>
    </citation>
    <scope>NUCLEOTIDE SEQUENCE</scope>
    <source>
        <strain evidence="10">687</strain>
    </source>
</reference>
<evidence type="ECO:0000313" key="11">
    <source>
        <dbReference type="Proteomes" id="UP000824150"/>
    </source>
</evidence>